<dbReference type="Proteomes" id="UP000501802">
    <property type="component" value="Chromosome"/>
</dbReference>
<dbReference type="GO" id="GO:0003677">
    <property type="term" value="F:DNA binding"/>
    <property type="evidence" value="ECO:0007669"/>
    <property type="project" value="UniProtKB-KW"/>
</dbReference>
<feature type="domain" description="RNA polymerase sigma-70 region 2" evidence="2">
    <location>
        <begin position="40"/>
        <end position="89"/>
    </location>
</feature>
<dbReference type="InterPro" id="IPR014284">
    <property type="entry name" value="RNA_pol_sigma-70_dom"/>
</dbReference>
<dbReference type="PANTHER" id="PTHR47756">
    <property type="entry name" value="BLL6612 PROTEIN-RELATED"/>
    <property type="match status" value="1"/>
</dbReference>
<dbReference type="InterPro" id="IPR013324">
    <property type="entry name" value="RNA_pol_sigma_r3/r4-like"/>
</dbReference>
<keyword evidence="1" id="KW-0731">Sigma factor</keyword>
<evidence type="ECO:0000256" key="1">
    <source>
        <dbReference type="RuleBase" id="RU000716"/>
    </source>
</evidence>
<dbReference type="Pfam" id="PF20239">
    <property type="entry name" value="DUF6596"/>
    <property type="match status" value="1"/>
</dbReference>
<dbReference type="PANTHER" id="PTHR47756:SF2">
    <property type="entry name" value="BLL6612 PROTEIN"/>
    <property type="match status" value="1"/>
</dbReference>
<reference evidence="4 5" key="1">
    <citation type="submission" date="2020-03" db="EMBL/GenBank/DDBJ databases">
        <authorList>
            <person name="Kim M.K."/>
        </authorList>
    </citation>
    <scope>NUCLEOTIDE SEQUENCE [LARGE SCALE GENOMIC DNA]</scope>
    <source>
        <strain evidence="4 5">BT328</strain>
    </source>
</reference>
<evidence type="ECO:0000259" key="2">
    <source>
        <dbReference type="Pfam" id="PF04542"/>
    </source>
</evidence>
<dbReference type="GO" id="GO:0006352">
    <property type="term" value="P:DNA-templated transcription initiation"/>
    <property type="evidence" value="ECO:0007669"/>
    <property type="project" value="InterPro"/>
</dbReference>
<keyword evidence="5" id="KW-1185">Reference proteome</keyword>
<dbReference type="KEGG" id="spib:G8759_23900"/>
<keyword evidence="1" id="KW-0805">Transcription regulation</keyword>
<dbReference type="Gene3D" id="1.10.1740.10">
    <property type="match status" value="1"/>
</dbReference>
<name>A0A6G9ASS0_9BACT</name>
<keyword evidence="1" id="KW-0804">Transcription</keyword>
<organism evidence="4 5">
    <name type="scientific">Spirosoma aureum</name>
    <dbReference type="NCBI Taxonomy" id="2692134"/>
    <lineage>
        <taxon>Bacteria</taxon>
        <taxon>Pseudomonadati</taxon>
        <taxon>Bacteroidota</taxon>
        <taxon>Cytophagia</taxon>
        <taxon>Cytophagales</taxon>
        <taxon>Cytophagaceae</taxon>
        <taxon>Spirosoma</taxon>
    </lineage>
</organism>
<dbReference type="InterPro" id="IPR013325">
    <property type="entry name" value="RNA_pol_sigma_r2"/>
</dbReference>
<protein>
    <recommendedName>
        <fullName evidence="1">RNA polymerase sigma factor</fullName>
    </recommendedName>
</protein>
<comment type="similarity">
    <text evidence="1">Belongs to the sigma-70 factor family. ECF subfamily.</text>
</comment>
<dbReference type="SUPFAM" id="SSF88946">
    <property type="entry name" value="Sigma2 domain of RNA polymerase sigma factors"/>
    <property type="match status" value="1"/>
</dbReference>
<dbReference type="InterPro" id="IPR007627">
    <property type="entry name" value="RNA_pol_sigma70_r2"/>
</dbReference>
<feature type="domain" description="DUF6596" evidence="3">
    <location>
        <begin position="196"/>
        <end position="298"/>
    </location>
</feature>
<evidence type="ECO:0000313" key="5">
    <source>
        <dbReference type="Proteomes" id="UP000501802"/>
    </source>
</evidence>
<dbReference type="Pfam" id="PF04542">
    <property type="entry name" value="Sigma70_r2"/>
    <property type="match status" value="1"/>
</dbReference>
<evidence type="ECO:0000313" key="4">
    <source>
        <dbReference type="EMBL" id="QIP15460.1"/>
    </source>
</evidence>
<accession>A0A6G9ASS0</accession>
<dbReference type="GO" id="GO:0016987">
    <property type="term" value="F:sigma factor activity"/>
    <property type="evidence" value="ECO:0007669"/>
    <property type="project" value="UniProtKB-KW"/>
</dbReference>
<dbReference type="NCBIfam" id="TIGR02937">
    <property type="entry name" value="sigma70-ECF"/>
    <property type="match status" value="1"/>
</dbReference>
<sequence>MPDSATVSPSTTPNQLVDHLFRHEAGRMASVLTCMLGFDRLDLAQDIVQEAMMQALQSWPFQGIPDNPRAWLYRVAKHKALDVVRREKRFHQISLEVDYLSNQETAEAMVNHYFFDDEITDSQLRMLFAICHPAIAVESQMAMCLKILCGLSVHEIAVAFLTNDETITKRLYRAKEKIRQDGIRLEVPTGTQLTSRLDTVLKSIYLLFNEGYNSSHPDLLIRRDLCEEAMRLCLLLAQTPKTQFPAVHALLSLMCFQAARFDARTDETGAIVLLPDQDRSRWSQPLIQKGHEYLDRSAEGDGPGEYHLEAGIAMIHCVAPTYEATDWSTILLYYDLLLARKPSPVVALHRAVALAKVDGPMTAILEVLALNGLEKSHHYHAILGDLYEQSGQLESARQAYCRARSLTTSVNEQALLDRKLARL</sequence>
<dbReference type="EMBL" id="CP050063">
    <property type="protein sequence ID" value="QIP15460.1"/>
    <property type="molecule type" value="Genomic_DNA"/>
</dbReference>
<evidence type="ECO:0000259" key="3">
    <source>
        <dbReference type="Pfam" id="PF20239"/>
    </source>
</evidence>
<proteinExistence type="inferred from homology"/>
<dbReference type="AlphaFoldDB" id="A0A6G9ASS0"/>
<gene>
    <name evidence="4" type="ORF">G8759_23900</name>
</gene>
<dbReference type="RefSeq" id="WP_167213672.1">
    <property type="nucleotide sequence ID" value="NZ_CP050063.1"/>
</dbReference>
<keyword evidence="1" id="KW-0238">DNA-binding</keyword>
<dbReference type="InterPro" id="IPR000838">
    <property type="entry name" value="RNA_pol_sigma70_ECF_CS"/>
</dbReference>
<dbReference type="InterPro" id="IPR046531">
    <property type="entry name" value="DUF6596"/>
</dbReference>
<dbReference type="SUPFAM" id="SSF88659">
    <property type="entry name" value="Sigma3 and sigma4 domains of RNA polymerase sigma factors"/>
    <property type="match status" value="1"/>
</dbReference>
<dbReference type="PROSITE" id="PS01063">
    <property type="entry name" value="SIGMA70_ECF"/>
    <property type="match status" value="1"/>
</dbReference>